<dbReference type="Proteomes" id="UP001558613">
    <property type="component" value="Unassembled WGS sequence"/>
</dbReference>
<feature type="signal peptide" evidence="1">
    <location>
        <begin position="1"/>
        <end position="23"/>
    </location>
</feature>
<protein>
    <submittedName>
        <fullName evidence="2">Uncharacterized protein</fullName>
    </submittedName>
</protein>
<gene>
    <name evidence="2" type="ORF">QQF64_011559</name>
</gene>
<accession>A0ABR3M0J7</accession>
<organism evidence="2 3">
    <name type="scientific">Cirrhinus molitorella</name>
    <name type="common">mud carp</name>
    <dbReference type="NCBI Taxonomy" id="172907"/>
    <lineage>
        <taxon>Eukaryota</taxon>
        <taxon>Metazoa</taxon>
        <taxon>Chordata</taxon>
        <taxon>Craniata</taxon>
        <taxon>Vertebrata</taxon>
        <taxon>Euteleostomi</taxon>
        <taxon>Actinopterygii</taxon>
        <taxon>Neopterygii</taxon>
        <taxon>Teleostei</taxon>
        <taxon>Ostariophysi</taxon>
        <taxon>Cypriniformes</taxon>
        <taxon>Cyprinidae</taxon>
        <taxon>Labeoninae</taxon>
        <taxon>Labeonini</taxon>
        <taxon>Cirrhinus</taxon>
    </lineage>
</organism>
<name>A0ABR3M0J7_9TELE</name>
<dbReference type="EMBL" id="JAYMGO010000017">
    <property type="protein sequence ID" value="KAL1258315.1"/>
    <property type="molecule type" value="Genomic_DNA"/>
</dbReference>
<reference evidence="2 3" key="1">
    <citation type="submission" date="2023-09" db="EMBL/GenBank/DDBJ databases">
        <authorList>
            <person name="Wang M."/>
        </authorList>
    </citation>
    <scope>NUCLEOTIDE SEQUENCE [LARGE SCALE GENOMIC DNA]</scope>
    <source>
        <strain evidence="2">GT-2023</strain>
        <tissue evidence="2">Liver</tissue>
    </source>
</reference>
<evidence type="ECO:0000313" key="3">
    <source>
        <dbReference type="Proteomes" id="UP001558613"/>
    </source>
</evidence>
<evidence type="ECO:0000256" key="1">
    <source>
        <dbReference type="SAM" id="SignalP"/>
    </source>
</evidence>
<keyword evidence="1" id="KW-0732">Signal</keyword>
<sequence length="76" mass="9021">MVTLTRRVSYQLIVSFTLPGTLAQTVREKRESDRHAERQTKNALASVIREFLRYNQPQCWKKMDNNEPTNRQLELD</sequence>
<comment type="caution">
    <text evidence="2">The sequence shown here is derived from an EMBL/GenBank/DDBJ whole genome shotgun (WGS) entry which is preliminary data.</text>
</comment>
<proteinExistence type="predicted"/>
<evidence type="ECO:0000313" key="2">
    <source>
        <dbReference type="EMBL" id="KAL1258315.1"/>
    </source>
</evidence>
<keyword evidence="3" id="KW-1185">Reference proteome</keyword>
<feature type="chain" id="PRO_5045483085" evidence="1">
    <location>
        <begin position="24"/>
        <end position="76"/>
    </location>
</feature>